<accession>A0ABW5E204</accession>
<evidence type="ECO:0000313" key="1">
    <source>
        <dbReference type="EMBL" id="MFD2275450.1"/>
    </source>
</evidence>
<protein>
    <submittedName>
        <fullName evidence="1">Uncharacterized protein</fullName>
    </submittedName>
</protein>
<reference evidence="2" key="1">
    <citation type="journal article" date="2019" name="Int. J. Syst. Evol. Microbiol.">
        <title>The Global Catalogue of Microorganisms (GCM) 10K type strain sequencing project: providing services to taxonomists for standard genome sequencing and annotation.</title>
        <authorList>
            <consortium name="The Broad Institute Genomics Platform"/>
            <consortium name="The Broad Institute Genome Sequencing Center for Infectious Disease"/>
            <person name="Wu L."/>
            <person name="Ma J."/>
        </authorList>
    </citation>
    <scope>NUCLEOTIDE SEQUENCE [LARGE SCALE GENOMIC DNA]</scope>
    <source>
        <strain evidence="2">JCM 16545</strain>
    </source>
</reference>
<comment type="caution">
    <text evidence="1">The sequence shown here is derived from an EMBL/GenBank/DDBJ whole genome shotgun (WGS) entry which is preliminary data.</text>
</comment>
<dbReference type="Proteomes" id="UP001597297">
    <property type="component" value="Unassembled WGS sequence"/>
</dbReference>
<organism evidence="1 2">
    <name type="scientific">Rubritalea spongiae</name>
    <dbReference type="NCBI Taxonomy" id="430797"/>
    <lineage>
        <taxon>Bacteria</taxon>
        <taxon>Pseudomonadati</taxon>
        <taxon>Verrucomicrobiota</taxon>
        <taxon>Verrucomicrobiia</taxon>
        <taxon>Verrucomicrobiales</taxon>
        <taxon>Rubritaleaceae</taxon>
        <taxon>Rubritalea</taxon>
    </lineage>
</organism>
<evidence type="ECO:0000313" key="2">
    <source>
        <dbReference type="Proteomes" id="UP001597297"/>
    </source>
</evidence>
<keyword evidence="2" id="KW-1185">Reference proteome</keyword>
<name>A0ABW5E204_9BACT</name>
<gene>
    <name evidence="1" type="ORF">ACFSQZ_03120</name>
</gene>
<proteinExistence type="predicted"/>
<dbReference type="RefSeq" id="WP_377092670.1">
    <property type="nucleotide sequence ID" value="NZ_JBHSJM010000001.1"/>
</dbReference>
<dbReference type="EMBL" id="JBHUJC010000010">
    <property type="protein sequence ID" value="MFD2275450.1"/>
    <property type="molecule type" value="Genomic_DNA"/>
</dbReference>
<sequence>MKLTKRQQKRLEILGDFRAGRITHDEALKLLQKTGISKVDAEHHLFIQAGGRDLVEE</sequence>